<sequence>MEELDLLKKAWQKDNHSFEQVTEKDIYKMIHKRSTSIVKWIFYISLLELGFGFILNIVMSFTKYDTESLELLKKWNLYNYYIGLSIIVYVVVFYFIYRFYKMYKSISVVDNTKNLLSTILKTRKVVKQYVIFNLITFALIFAVIFSYGFYYGYMDIMIKKGVVHPEISAKAICVSLLIITLITSFVTFLFWLFYRLLYGILLRRLNRNYSELKKIDL</sequence>
<dbReference type="EMBL" id="SNXR01000011">
    <property type="protein sequence ID" value="TDP60739.1"/>
    <property type="molecule type" value="Genomic_DNA"/>
</dbReference>
<evidence type="ECO:0000313" key="2">
    <source>
        <dbReference type="EMBL" id="TDP60739.1"/>
    </source>
</evidence>
<feature type="transmembrane region" description="Helical" evidence="1">
    <location>
        <begin position="129"/>
        <end position="149"/>
    </location>
</feature>
<dbReference type="Proteomes" id="UP000295260">
    <property type="component" value="Unassembled WGS sequence"/>
</dbReference>
<evidence type="ECO:0000256" key="1">
    <source>
        <dbReference type="SAM" id="Phobius"/>
    </source>
</evidence>
<dbReference type="OrthoDB" id="709028at2"/>
<keyword evidence="1" id="KW-1133">Transmembrane helix</keyword>
<feature type="transmembrane region" description="Helical" evidence="1">
    <location>
        <begin position="37"/>
        <end position="58"/>
    </location>
</feature>
<feature type="transmembrane region" description="Helical" evidence="1">
    <location>
        <begin position="78"/>
        <end position="97"/>
    </location>
</feature>
<accession>A0A4R6QGS0</accession>
<reference evidence="2 3" key="1">
    <citation type="submission" date="2019-03" db="EMBL/GenBank/DDBJ databases">
        <title>Genomic Encyclopedia of Archaeal and Bacterial Type Strains, Phase II (KMG-II): from individual species to whole genera.</title>
        <authorList>
            <person name="Goeker M."/>
        </authorList>
    </citation>
    <scope>NUCLEOTIDE SEQUENCE [LARGE SCALE GENOMIC DNA]</scope>
    <source>
        <strain evidence="2 3">DSM 25687</strain>
    </source>
</reference>
<keyword evidence="1" id="KW-0812">Transmembrane</keyword>
<gene>
    <name evidence="2" type="ORF">BC748_0338</name>
</gene>
<keyword evidence="1" id="KW-0472">Membrane</keyword>
<keyword evidence="3" id="KW-1185">Reference proteome</keyword>
<name>A0A4R6QGS0_9FLAO</name>
<proteinExistence type="predicted"/>
<protein>
    <submittedName>
        <fullName evidence="2">Uncharacterized protein</fullName>
    </submittedName>
</protein>
<dbReference type="AlphaFoldDB" id="A0A4R6QGS0"/>
<dbReference type="RefSeq" id="WP_133531708.1">
    <property type="nucleotide sequence ID" value="NZ_SNXR01000011.1"/>
</dbReference>
<comment type="caution">
    <text evidence="2">The sequence shown here is derived from an EMBL/GenBank/DDBJ whole genome shotgun (WGS) entry which is preliminary data.</text>
</comment>
<organism evidence="2 3">
    <name type="scientific">Flavobacterium dankookense</name>
    <dbReference type="NCBI Taxonomy" id="706186"/>
    <lineage>
        <taxon>Bacteria</taxon>
        <taxon>Pseudomonadati</taxon>
        <taxon>Bacteroidota</taxon>
        <taxon>Flavobacteriia</taxon>
        <taxon>Flavobacteriales</taxon>
        <taxon>Flavobacteriaceae</taxon>
        <taxon>Flavobacterium</taxon>
    </lineage>
</organism>
<feature type="transmembrane region" description="Helical" evidence="1">
    <location>
        <begin position="169"/>
        <end position="194"/>
    </location>
</feature>
<evidence type="ECO:0000313" key="3">
    <source>
        <dbReference type="Proteomes" id="UP000295260"/>
    </source>
</evidence>